<sequence length="108" mass="12602">MERFGVKLRQLREDKGLTQQEFASLLDMNRATISHYESNLSYPCADVLVKMANFFHVSVDQLLGRSGISMDVFDGLTEEQVQSVQEIMRQYRDMNHRLSQYEHSHCES</sequence>
<dbReference type="Gene3D" id="1.10.260.40">
    <property type="entry name" value="lambda repressor-like DNA-binding domains"/>
    <property type="match status" value="1"/>
</dbReference>
<dbReference type="PANTHER" id="PTHR46558">
    <property type="entry name" value="TRACRIPTIONAL REGULATORY PROTEIN-RELATED-RELATED"/>
    <property type="match status" value="1"/>
</dbReference>
<feature type="domain" description="HTH cro/C1-type" evidence="2">
    <location>
        <begin position="8"/>
        <end position="62"/>
    </location>
</feature>
<organism evidence="3 4">
    <name type="scientific">Candidatus Caccousia avicola</name>
    <dbReference type="NCBI Taxonomy" id="2840721"/>
    <lineage>
        <taxon>Bacteria</taxon>
        <taxon>Bacillati</taxon>
        <taxon>Bacillota</taxon>
        <taxon>Clostridia</taxon>
        <taxon>Eubacteriales</taxon>
        <taxon>Oscillospiraceae</taxon>
        <taxon>Oscillospiraceae incertae sedis</taxon>
        <taxon>Candidatus Caccousia</taxon>
    </lineage>
</organism>
<dbReference type="EMBL" id="DVGZ01000019">
    <property type="protein sequence ID" value="HIR46351.1"/>
    <property type="molecule type" value="Genomic_DNA"/>
</dbReference>
<evidence type="ECO:0000259" key="2">
    <source>
        <dbReference type="PROSITE" id="PS50943"/>
    </source>
</evidence>
<comment type="caution">
    <text evidence="3">The sequence shown here is derived from an EMBL/GenBank/DDBJ whole genome shotgun (WGS) entry which is preliminary data.</text>
</comment>
<dbReference type="AlphaFoldDB" id="A0A9D1DD83"/>
<dbReference type="GO" id="GO:0003677">
    <property type="term" value="F:DNA binding"/>
    <property type="evidence" value="ECO:0007669"/>
    <property type="project" value="UniProtKB-KW"/>
</dbReference>
<dbReference type="Pfam" id="PF01381">
    <property type="entry name" value="HTH_3"/>
    <property type="match status" value="1"/>
</dbReference>
<dbReference type="Proteomes" id="UP000824242">
    <property type="component" value="Unassembled WGS sequence"/>
</dbReference>
<dbReference type="SMART" id="SM00530">
    <property type="entry name" value="HTH_XRE"/>
    <property type="match status" value="1"/>
</dbReference>
<reference evidence="3" key="1">
    <citation type="submission" date="2020-10" db="EMBL/GenBank/DDBJ databases">
        <authorList>
            <person name="Gilroy R."/>
        </authorList>
    </citation>
    <scope>NUCLEOTIDE SEQUENCE</scope>
    <source>
        <strain evidence="3">ChiSxjej1B13-7958</strain>
    </source>
</reference>
<dbReference type="CDD" id="cd00093">
    <property type="entry name" value="HTH_XRE"/>
    <property type="match status" value="1"/>
</dbReference>
<evidence type="ECO:0000313" key="3">
    <source>
        <dbReference type="EMBL" id="HIR46351.1"/>
    </source>
</evidence>
<evidence type="ECO:0000256" key="1">
    <source>
        <dbReference type="ARBA" id="ARBA00023125"/>
    </source>
</evidence>
<dbReference type="InterPro" id="IPR010982">
    <property type="entry name" value="Lambda_DNA-bd_dom_sf"/>
</dbReference>
<dbReference type="PROSITE" id="PS50943">
    <property type="entry name" value="HTH_CROC1"/>
    <property type="match status" value="1"/>
</dbReference>
<gene>
    <name evidence="3" type="ORF">IAB89_01640</name>
</gene>
<evidence type="ECO:0000313" key="4">
    <source>
        <dbReference type="Proteomes" id="UP000824242"/>
    </source>
</evidence>
<keyword evidence="1" id="KW-0238">DNA-binding</keyword>
<dbReference type="InterPro" id="IPR001387">
    <property type="entry name" value="Cro/C1-type_HTH"/>
</dbReference>
<protein>
    <submittedName>
        <fullName evidence="3">Helix-turn-helix transcriptional regulator</fullName>
    </submittedName>
</protein>
<dbReference type="PANTHER" id="PTHR46558:SF11">
    <property type="entry name" value="HTH-TYPE TRANSCRIPTIONAL REGULATOR XRE"/>
    <property type="match status" value="1"/>
</dbReference>
<reference evidence="3" key="2">
    <citation type="journal article" date="2021" name="PeerJ">
        <title>Extensive microbial diversity within the chicken gut microbiome revealed by metagenomics and culture.</title>
        <authorList>
            <person name="Gilroy R."/>
            <person name="Ravi A."/>
            <person name="Getino M."/>
            <person name="Pursley I."/>
            <person name="Horton D.L."/>
            <person name="Alikhan N.F."/>
            <person name="Baker D."/>
            <person name="Gharbi K."/>
            <person name="Hall N."/>
            <person name="Watson M."/>
            <person name="Adriaenssens E.M."/>
            <person name="Foster-Nyarko E."/>
            <person name="Jarju S."/>
            <person name="Secka A."/>
            <person name="Antonio M."/>
            <person name="Oren A."/>
            <person name="Chaudhuri R.R."/>
            <person name="La Ragione R."/>
            <person name="Hildebrand F."/>
            <person name="Pallen M.J."/>
        </authorList>
    </citation>
    <scope>NUCLEOTIDE SEQUENCE</scope>
    <source>
        <strain evidence="3">ChiSxjej1B13-7958</strain>
    </source>
</reference>
<accession>A0A9D1DD83</accession>
<dbReference type="SUPFAM" id="SSF47413">
    <property type="entry name" value="lambda repressor-like DNA-binding domains"/>
    <property type="match status" value="1"/>
</dbReference>
<proteinExistence type="predicted"/>
<name>A0A9D1DD83_9FIRM</name>